<keyword evidence="3" id="KW-1185">Reference proteome</keyword>
<accession>A0AA38HJE5</accession>
<dbReference type="AlphaFoldDB" id="A0AA38HJE5"/>
<dbReference type="EMBL" id="JALNTZ010001404">
    <property type="protein sequence ID" value="KAJ3625387.1"/>
    <property type="molecule type" value="Genomic_DNA"/>
</dbReference>
<proteinExistence type="predicted"/>
<name>A0AA38HJE5_9CUCU</name>
<feature type="region of interest" description="Disordered" evidence="1">
    <location>
        <begin position="1"/>
        <end position="43"/>
    </location>
</feature>
<evidence type="ECO:0000256" key="1">
    <source>
        <dbReference type="SAM" id="MobiDB-lite"/>
    </source>
</evidence>
<feature type="compositionally biased region" description="Basic and acidic residues" evidence="1">
    <location>
        <begin position="26"/>
        <end position="43"/>
    </location>
</feature>
<gene>
    <name evidence="2" type="ORF">Zmor_004264</name>
</gene>
<reference evidence="2" key="1">
    <citation type="journal article" date="2023" name="G3 (Bethesda)">
        <title>Whole genome assemblies of Zophobas morio and Tenebrio molitor.</title>
        <authorList>
            <person name="Kaur S."/>
            <person name="Stinson S.A."/>
            <person name="diCenzo G.C."/>
        </authorList>
    </citation>
    <scope>NUCLEOTIDE SEQUENCE</scope>
    <source>
        <strain evidence="2">QUZm001</strain>
    </source>
</reference>
<evidence type="ECO:0000313" key="2">
    <source>
        <dbReference type="EMBL" id="KAJ3625387.1"/>
    </source>
</evidence>
<protein>
    <submittedName>
        <fullName evidence="2">Uncharacterized protein</fullName>
    </submittedName>
</protein>
<evidence type="ECO:0000313" key="3">
    <source>
        <dbReference type="Proteomes" id="UP001168821"/>
    </source>
</evidence>
<comment type="caution">
    <text evidence="2">The sequence shown here is derived from an EMBL/GenBank/DDBJ whole genome shotgun (WGS) entry which is preliminary data.</text>
</comment>
<organism evidence="2 3">
    <name type="scientific">Zophobas morio</name>
    <dbReference type="NCBI Taxonomy" id="2755281"/>
    <lineage>
        <taxon>Eukaryota</taxon>
        <taxon>Metazoa</taxon>
        <taxon>Ecdysozoa</taxon>
        <taxon>Arthropoda</taxon>
        <taxon>Hexapoda</taxon>
        <taxon>Insecta</taxon>
        <taxon>Pterygota</taxon>
        <taxon>Neoptera</taxon>
        <taxon>Endopterygota</taxon>
        <taxon>Coleoptera</taxon>
        <taxon>Polyphaga</taxon>
        <taxon>Cucujiformia</taxon>
        <taxon>Tenebrionidae</taxon>
        <taxon>Zophobas</taxon>
    </lineage>
</organism>
<dbReference type="Proteomes" id="UP001168821">
    <property type="component" value="Unassembled WGS sequence"/>
</dbReference>
<sequence>MMSKISNEELEDNSHSEGIVYTDPNSPKEKVTTSEEQEVELKSPKIMGLRSPKSLIPWKSSAAYRSRKLRKVLPTIYDPKQRAVHDILEYILKDIKVFVVPPKVRKRHNSVVDAAPSEEIEQLSLVADQLTHLTVHAGGKLISTGFDTCRVEMIDSLVDVHSYENKNDPPNVDGP</sequence>